<accession>A0A2T0KIC0</accession>
<evidence type="ECO:0000313" key="5">
    <source>
        <dbReference type="Proteomes" id="UP000239415"/>
    </source>
</evidence>
<evidence type="ECO:0000256" key="2">
    <source>
        <dbReference type="SAM" id="MobiDB-lite"/>
    </source>
</evidence>
<dbReference type="Proteomes" id="UP000239415">
    <property type="component" value="Unassembled WGS sequence"/>
</dbReference>
<dbReference type="AlphaFoldDB" id="A0A2T0KIC0"/>
<gene>
    <name evidence="4" type="ORF">CLV67_10317</name>
</gene>
<dbReference type="Gene3D" id="3.40.50.1820">
    <property type="entry name" value="alpha/beta hydrolase"/>
    <property type="match status" value="1"/>
</dbReference>
<dbReference type="PANTHER" id="PTHR43039">
    <property type="entry name" value="ESTERASE-RELATED"/>
    <property type="match status" value="1"/>
</dbReference>
<dbReference type="GO" id="GO:0003824">
    <property type="term" value="F:catalytic activity"/>
    <property type="evidence" value="ECO:0007669"/>
    <property type="project" value="UniProtKB-ARBA"/>
</dbReference>
<dbReference type="SUPFAM" id="SSF53474">
    <property type="entry name" value="alpha/beta-Hydrolases"/>
    <property type="match status" value="1"/>
</dbReference>
<comment type="caution">
    <text evidence="4">The sequence shown here is derived from an EMBL/GenBank/DDBJ whole genome shotgun (WGS) entry which is preliminary data.</text>
</comment>
<evidence type="ECO:0000313" key="4">
    <source>
        <dbReference type="EMBL" id="PRX23273.1"/>
    </source>
</evidence>
<proteinExistence type="inferred from homology"/>
<keyword evidence="5" id="KW-1185">Reference proteome</keyword>
<evidence type="ECO:0000256" key="1">
    <source>
        <dbReference type="ARBA" id="ARBA00008645"/>
    </source>
</evidence>
<comment type="similarity">
    <text evidence="1">Belongs to the AB hydrolase superfamily.</text>
</comment>
<protein>
    <submittedName>
        <fullName evidence="4">Sigma-B regulation protein RsbQ</fullName>
    </submittedName>
</protein>
<sequence>MPDNEGDVRNAPESYGYPDLASNRGHPGVRNIIRVQWEGRGAFPGRRVRAVRRNRMSTTVRNAVTITGNESGPPMLFAHGYGCDQNMWRFVTPAFEETHRIVLFDHVGNGRSDLSAYRDSRHGSLGGYAEDILDIVREHDLREVVFVGHSVSAMIGVLAAIREPERFAGIVMIGPSPRYINDETDGYVGGFTRADIDGLLESLDSNYLGWSATMAPVIMGNPERPELGTELTNSFCATDPEIARKFARVTFLSDNRADLPNLRVPSLILQCSDDVIAPEVVGEYVHKNTQDSTFVALNATGHCPNLSAPEETVDAIKSWL</sequence>
<dbReference type="EMBL" id="PVMZ01000003">
    <property type="protein sequence ID" value="PRX23273.1"/>
    <property type="molecule type" value="Genomic_DNA"/>
</dbReference>
<name>A0A2T0KIC0_9ACTN</name>
<reference evidence="4 5" key="1">
    <citation type="submission" date="2018-03" db="EMBL/GenBank/DDBJ databases">
        <title>Genomic Encyclopedia of Archaeal and Bacterial Type Strains, Phase II (KMG-II): from individual species to whole genera.</title>
        <authorList>
            <person name="Goeker M."/>
        </authorList>
    </citation>
    <scope>NUCLEOTIDE SEQUENCE [LARGE SCALE GENOMIC DNA]</scope>
    <source>
        <strain evidence="4 5">DSM 43146</strain>
    </source>
</reference>
<feature type="compositionally biased region" description="Basic and acidic residues" evidence="2">
    <location>
        <begin position="1"/>
        <end position="10"/>
    </location>
</feature>
<dbReference type="Pfam" id="PF12697">
    <property type="entry name" value="Abhydrolase_6"/>
    <property type="match status" value="1"/>
</dbReference>
<feature type="domain" description="AB hydrolase-1" evidence="3">
    <location>
        <begin position="76"/>
        <end position="315"/>
    </location>
</feature>
<dbReference type="PRINTS" id="PR00111">
    <property type="entry name" value="ABHYDROLASE"/>
</dbReference>
<evidence type="ECO:0000259" key="3">
    <source>
        <dbReference type="Pfam" id="PF12697"/>
    </source>
</evidence>
<dbReference type="InterPro" id="IPR029058">
    <property type="entry name" value="AB_hydrolase_fold"/>
</dbReference>
<organism evidence="4 5">
    <name type="scientific">Actinoplanes italicus</name>
    <dbReference type="NCBI Taxonomy" id="113567"/>
    <lineage>
        <taxon>Bacteria</taxon>
        <taxon>Bacillati</taxon>
        <taxon>Actinomycetota</taxon>
        <taxon>Actinomycetes</taxon>
        <taxon>Micromonosporales</taxon>
        <taxon>Micromonosporaceae</taxon>
        <taxon>Actinoplanes</taxon>
    </lineage>
</organism>
<dbReference type="InterPro" id="IPR000073">
    <property type="entry name" value="AB_hydrolase_1"/>
</dbReference>
<feature type="region of interest" description="Disordered" evidence="2">
    <location>
        <begin position="1"/>
        <end position="22"/>
    </location>
</feature>